<feature type="compositionally biased region" description="Basic and acidic residues" evidence="1">
    <location>
        <begin position="107"/>
        <end position="117"/>
    </location>
</feature>
<accession>A0A8K0TFI5</accession>
<sequence length="470" mass="51718">MPGLSGSVDSVVDDEAVDLSSEEAKMDMVRLRIAMQDSCTSNRSRVRERHSTADDFVKMVVSIVKEKQPLSDPLPRVPSPYLSFQAPSCGSLLSYERSGSTTTESPCKPEEEQDKPSQETSSPEMCPRTTVVHGFSPLQLSVPRTETLRRVPSIVPEPTSKPAAKLFTSKKPAVFVMGGSYSSSELDQSPDNARAVPVPVVKRSKMLRLGGSSEEDSSVKSALASPKSNGLLDVQKKQVSFVNRVNTRTIDNDAAVADDSETDYVDESAIDDDDDSSDWEDSIEDSNKSSIDEKTYFKRVDSKANLTSGPSLITLMVAQNDGTTRLTNAASQSTSAIPRSRVALSRPPRMGKRCVSSMPLKPITEVPRSVAQPQPILATASHSHLQAALSPRTTRRNMLSTELTESLRRNILNERKQKSSTANAVMRRRHTSHDVANLKQYPEKVYMNKTHPEDQCFPRDPFSGYHSKGW</sequence>
<dbReference type="GO" id="GO:0031930">
    <property type="term" value="P:mitochondria-nucleus signaling pathway"/>
    <property type="evidence" value="ECO:0007669"/>
    <property type="project" value="TreeGrafter"/>
</dbReference>
<feature type="region of interest" description="Disordered" evidence="1">
    <location>
        <begin position="253"/>
        <end position="287"/>
    </location>
</feature>
<feature type="region of interest" description="Disordered" evidence="1">
    <location>
        <begin position="1"/>
        <end position="20"/>
    </location>
</feature>
<dbReference type="GO" id="GO:0005737">
    <property type="term" value="C:cytoplasm"/>
    <property type="evidence" value="ECO:0007669"/>
    <property type="project" value="TreeGrafter"/>
</dbReference>
<dbReference type="PANTHER" id="PTHR28014">
    <property type="entry name" value="NEGATIVE REGULATOR OF RAS-CAMP PATHWAY"/>
    <property type="match status" value="1"/>
</dbReference>
<feature type="compositionally biased region" description="Low complexity" evidence="1">
    <location>
        <begin position="1"/>
        <end position="10"/>
    </location>
</feature>
<evidence type="ECO:0000313" key="3">
    <source>
        <dbReference type="EMBL" id="KAH7363574.1"/>
    </source>
</evidence>
<gene>
    <name evidence="3" type="ORF">B0T11DRAFT_353929</name>
</gene>
<dbReference type="GO" id="GO:0000122">
    <property type="term" value="P:negative regulation of transcription by RNA polymerase II"/>
    <property type="evidence" value="ECO:0007669"/>
    <property type="project" value="TreeGrafter"/>
</dbReference>
<dbReference type="InterPro" id="IPR053043">
    <property type="entry name" value="Ras-cAMP_regulatory"/>
</dbReference>
<dbReference type="InterPro" id="IPR021711">
    <property type="entry name" value="DUF3295"/>
</dbReference>
<comment type="caution">
    <text evidence="3">The sequence shown here is derived from an EMBL/GenBank/DDBJ whole genome shotgun (WGS) entry which is preliminary data.</text>
</comment>
<dbReference type="Pfam" id="PF11702">
    <property type="entry name" value="DUF3295"/>
    <property type="match status" value="1"/>
</dbReference>
<protein>
    <recommendedName>
        <fullName evidence="2">DUF3295 domain-containing protein</fullName>
    </recommendedName>
</protein>
<dbReference type="GO" id="GO:0006808">
    <property type="term" value="P:regulation of nitrogen utilization"/>
    <property type="evidence" value="ECO:0007669"/>
    <property type="project" value="TreeGrafter"/>
</dbReference>
<dbReference type="OrthoDB" id="5054775at2759"/>
<dbReference type="PANTHER" id="PTHR28014:SF1">
    <property type="entry name" value="NEGATIVE REGULATOR OF RAS-CAMP PATHWAY"/>
    <property type="match status" value="1"/>
</dbReference>
<name>A0A8K0TFI5_9PEZI</name>
<dbReference type="AlphaFoldDB" id="A0A8K0TFI5"/>
<keyword evidence="4" id="KW-1185">Reference proteome</keyword>
<evidence type="ECO:0000259" key="2">
    <source>
        <dbReference type="Pfam" id="PF11702"/>
    </source>
</evidence>
<evidence type="ECO:0000313" key="4">
    <source>
        <dbReference type="Proteomes" id="UP000813385"/>
    </source>
</evidence>
<dbReference type="Proteomes" id="UP000813385">
    <property type="component" value="Unassembled WGS sequence"/>
</dbReference>
<dbReference type="EMBL" id="JAGPXD010000003">
    <property type="protein sequence ID" value="KAH7363574.1"/>
    <property type="molecule type" value="Genomic_DNA"/>
</dbReference>
<proteinExistence type="predicted"/>
<reference evidence="3" key="1">
    <citation type="journal article" date="2021" name="Nat. Commun.">
        <title>Genetic determinants of endophytism in the Arabidopsis root mycobiome.</title>
        <authorList>
            <person name="Mesny F."/>
            <person name="Miyauchi S."/>
            <person name="Thiergart T."/>
            <person name="Pickel B."/>
            <person name="Atanasova L."/>
            <person name="Karlsson M."/>
            <person name="Huettel B."/>
            <person name="Barry K.W."/>
            <person name="Haridas S."/>
            <person name="Chen C."/>
            <person name="Bauer D."/>
            <person name="Andreopoulos W."/>
            <person name="Pangilinan J."/>
            <person name="LaButti K."/>
            <person name="Riley R."/>
            <person name="Lipzen A."/>
            <person name="Clum A."/>
            <person name="Drula E."/>
            <person name="Henrissat B."/>
            <person name="Kohler A."/>
            <person name="Grigoriev I.V."/>
            <person name="Martin F.M."/>
            <person name="Hacquard S."/>
        </authorList>
    </citation>
    <scope>NUCLEOTIDE SEQUENCE</scope>
    <source>
        <strain evidence="3">MPI-CAGE-AT-0016</strain>
    </source>
</reference>
<feature type="region of interest" description="Disordered" evidence="1">
    <location>
        <begin position="93"/>
        <end position="129"/>
    </location>
</feature>
<feature type="compositionally biased region" description="Acidic residues" evidence="1">
    <location>
        <begin position="256"/>
        <end position="284"/>
    </location>
</feature>
<feature type="region of interest" description="Disordered" evidence="1">
    <location>
        <begin position="450"/>
        <end position="470"/>
    </location>
</feature>
<feature type="domain" description="DUF3295" evidence="2">
    <location>
        <begin position="1"/>
        <end position="470"/>
    </location>
</feature>
<evidence type="ECO:0000256" key="1">
    <source>
        <dbReference type="SAM" id="MobiDB-lite"/>
    </source>
</evidence>
<organism evidence="3 4">
    <name type="scientific">Plectosphaerella cucumerina</name>
    <dbReference type="NCBI Taxonomy" id="40658"/>
    <lineage>
        <taxon>Eukaryota</taxon>
        <taxon>Fungi</taxon>
        <taxon>Dikarya</taxon>
        <taxon>Ascomycota</taxon>
        <taxon>Pezizomycotina</taxon>
        <taxon>Sordariomycetes</taxon>
        <taxon>Hypocreomycetidae</taxon>
        <taxon>Glomerellales</taxon>
        <taxon>Plectosphaerellaceae</taxon>
        <taxon>Plectosphaerella</taxon>
    </lineage>
</organism>
<feature type="compositionally biased region" description="Acidic residues" evidence="1">
    <location>
        <begin position="11"/>
        <end position="20"/>
    </location>
</feature>